<feature type="compositionally biased region" description="Low complexity" evidence="1">
    <location>
        <begin position="695"/>
        <end position="713"/>
    </location>
</feature>
<feature type="compositionally biased region" description="Basic and acidic residues" evidence="1">
    <location>
        <begin position="510"/>
        <end position="522"/>
    </location>
</feature>
<gene>
    <name evidence="2" type="ORF">ABL78_5135</name>
</gene>
<dbReference type="Proteomes" id="UP000038009">
    <property type="component" value="Unassembled WGS sequence"/>
</dbReference>
<feature type="region of interest" description="Disordered" evidence="1">
    <location>
        <begin position="232"/>
        <end position="298"/>
    </location>
</feature>
<comment type="caution">
    <text evidence="2">The sequence shown here is derived from an EMBL/GenBank/DDBJ whole genome shotgun (WGS) entry which is preliminary data.</text>
</comment>
<evidence type="ECO:0000313" key="3">
    <source>
        <dbReference type="Proteomes" id="UP000038009"/>
    </source>
</evidence>
<feature type="compositionally biased region" description="Basic and acidic residues" evidence="1">
    <location>
        <begin position="1084"/>
        <end position="1107"/>
    </location>
</feature>
<feature type="compositionally biased region" description="Low complexity" evidence="1">
    <location>
        <begin position="823"/>
        <end position="833"/>
    </location>
</feature>
<feature type="compositionally biased region" description="Polar residues" evidence="1">
    <location>
        <begin position="955"/>
        <end position="964"/>
    </location>
</feature>
<feature type="region of interest" description="Disordered" evidence="1">
    <location>
        <begin position="763"/>
        <end position="833"/>
    </location>
</feature>
<evidence type="ECO:0000256" key="1">
    <source>
        <dbReference type="SAM" id="MobiDB-lite"/>
    </source>
</evidence>
<dbReference type="EMBL" id="LJSK01000165">
    <property type="protein sequence ID" value="KPI85807.1"/>
    <property type="molecule type" value="Genomic_DNA"/>
</dbReference>
<feature type="region of interest" description="Disordered" evidence="1">
    <location>
        <begin position="616"/>
        <end position="649"/>
    </location>
</feature>
<feature type="region of interest" description="Disordered" evidence="1">
    <location>
        <begin position="1210"/>
        <end position="1363"/>
    </location>
</feature>
<dbReference type="VEuPathDB" id="TriTrypDB:Lsey_0165_0070"/>
<organism evidence="2 3">
    <name type="scientific">Leptomonas seymouri</name>
    <dbReference type="NCBI Taxonomy" id="5684"/>
    <lineage>
        <taxon>Eukaryota</taxon>
        <taxon>Discoba</taxon>
        <taxon>Euglenozoa</taxon>
        <taxon>Kinetoplastea</taxon>
        <taxon>Metakinetoplastina</taxon>
        <taxon>Trypanosomatida</taxon>
        <taxon>Trypanosomatidae</taxon>
        <taxon>Leishmaniinae</taxon>
        <taxon>Leptomonas</taxon>
    </lineage>
</organism>
<accession>A0A0N0P5B5</accession>
<feature type="compositionally biased region" description="Low complexity" evidence="1">
    <location>
        <begin position="616"/>
        <end position="629"/>
    </location>
</feature>
<feature type="compositionally biased region" description="Low complexity" evidence="1">
    <location>
        <begin position="1311"/>
        <end position="1327"/>
    </location>
</feature>
<feature type="region of interest" description="Disordered" evidence="1">
    <location>
        <begin position="384"/>
        <end position="421"/>
    </location>
</feature>
<sequence length="1381" mass="144116">MLDHQRPCCRGRTCDISFQAPSLESCRSSRAIRATKAEINPQSVPRAPLITGSSPGGHGYQRVNESHSLANELRESSVRPPMSGARDITFPYPAAQQSQPLPCPFPAALPELTRRVPAGKGSSSDAPRFSCAHTAAGMVKLPWAALQEETAASAVYAARVQQAKKLLDEFDVYQQQSNRGSGSGIRRGGCAGFGAAGTHPQRSGSWLASYNCFKGEQVSAAADASHVLVGPHLTPQDAKTNHVHGSDKGMGNAAAIPSLAPTSATESCPPRPIAPQPSLQRSLDPVHENPPPLQATPGVAVLETSNSSFSPTAFEVAKLRARRLLSYNAKARSAFSDQGLSLTRAVYKELLRAPPSAPALALEAQTSSGGEAAQVPTFSAVKDCGVDPPGDTPPSTSRPAVLSSEGDAAAHRGGHGAAVGAPTTAAAAETEAEARRALDLLCTIRAMRRQTEGLTVALLHACGEWNCWDAAAFAHASPASKRAPPRQHLFSDLFLSGSTTPGEGAPMGAGEERSPAARYEEEMRDRGTRACAVLRKALRLPSKPIKDGDVDAACLEDESGTRPVELHGAAVAFLELAEAPLLRRVPPPPPTSMQLELFATQQSSLRDAQWRLQALAPQSSASADAPGGQETRNSVTAPPPPEYGASLSVEGGGVYNQFQRQLHELRVQRRSVQHTYEALCAAAASKERGEPRRISQVSSSSPLSPTQPPQSDSVGPNVQPAGAPSTLNSIAECRAPAVDTLLSTPPAIAVERTRPWIDSMGEEAGEETRLRTPDGAAAATSVPVTQKEAAQRAATEALRPPSPTLFSPSPLSSPPDVRDGLTSHSASAVPSSSKARVYAAATAARVCLFSSSVSSTDSALQRPHDSSSVHRHACPPAGPLSFKESSPEGAGKGLLAGDRPGVEAAPSSVADNAPAPISEEGSSAAALPPGLVKRPSPGRTPSSAVSVKRACTAPLTDTSRSATPQVKAAPEKSRSRQEDAADGERKGGETEERHGAATGPPNQRKAEDSTVSEDDYSSGTLTSNESTSHDTSSCSGSYDTASHTSCRDSSQCVYAAPHACAASWHPYMNAALSTHAGAADAAAEVERRAREGAGFGKPRESRSGQRVDQRLIGGLDAAAYDRLLEWASTQRRQNRRGALKKSEVRAVAASTLSPADVKVVSRWLRNAAGAKHARQRSLNRTEATRGDATAASGPFPLPLAVQRALHLLDPEYTPQTPPSVSDKAAPTGTNAKPDQPAMQRAKLKATEVDEARQLPCTSSRQAPLAGSSALAEASDTHSTASRKKRRELGAARSDPTAASACSPLPQSLSVAASDSSEADTGAGDAAAPPSVHPRMRSATAASTPPQRNSARHVTPAAGVSNKVVKSPRKKSFLKRLFSCIG</sequence>
<evidence type="ECO:0000313" key="2">
    <source>
        <dbReference type="EMBL" id="KPI85807.1"/>
    </source>
</evidence>
<reference evidence="2 3" key="1">
    <citation type="journal article" date="2015" name="PLoS Pathog.">
        <title>Leptomonas seymouri: Adaptations to the Dixenous Life Cycle Analyzed by Genome Sequencing, Transcriptome Profiling and Co-infection with Leishmania donovani.</title>
        <authorList>
            <person name="Kraeva N."/>
            <person name="Butenko A."/>
            <person name="Hlavacova J."/>
            <person name="Kostygov A."/>
            <person name="Myskova J."/>
            <person name="Grybchuk D."/>
            <person name="Lestinova T."/>
            <person name="Votypka J."/>
            <person name="Volf P."/>
            <person name="Opperdoes F."/>
            <person name="Flegontov P."/>
            <person name="Lukes J."/>
            <person name="Yurchenko V."/>
        </authorList>
    </citation>
    <scope>NUCLEOTIDE SEQUENCE [LARGE SCALE GENOMIC DNA]</scope>
    <source>
        <strain evidence="2 3">ATCC 30220</strain>
    </source>
</reference>
<feature type="region of interest" description="Disordered" evidence="1">
    <location>
        <begin position="683"/>
        <end position="725"/>
    </location>
</feature>
<feature type="region of interest" description="Disordered" evidence="1">
    <location>
        <begin position="852"/>
        <end position="1040"/>
    </location>
</feature>
<name>A0A0N0P5B5_LEPSE</name>
<dbReference type="OrthoDB" id="267874at2759"/>
<protein>
    <submittedName>
        <fullName evidence="2">Uncharacterized protein</fullName>
    </submittedName>
</protein>
<dbReference type="OMA" id="CRRERAC"/>
<feature type="compositionally biased region" description="Low complexity" evidence="1">
    <location>
        <begin position="1022"/>
        <end position="1037"/>
    </location>
</feature>
<keyword evidence="3" id="KW-1185">Reference proteome</keyword>
<feature type="region of interest" description="Disordered" evidence="1">
    <location>
        <begin position="492"/>
        <end position="522"/>
    </location>
</feature>
<feature type="compositionally biased region" description="Polar residues" evidence="1">
    <location>
        <begin position="1339"/>
        <end position="1348"/>
    </location>
</feature>
<feature type="region of interest" description="Disordered" evidence="1">
    <location>
        <begin position="1083"/>
        <end position="1107"/>
    </location>
</feature>
<feature type="compositionally biased region" description="Basic and acidic residues" evidence="1">
    <location>
        <begin position="969"/>
        <end position="995"/>
    </location>
</feature>
<feature type="region of interest" description="Disordered" evidence="1">
    <location>
        <begin position="1168"/>
        <end position="1195"/>
    </location>
</feature>
<proteinExistence type="predicted"/>